<dbReference type="InterPro" id="IPR000719">
    <property type="entry name" value="Prot_kinase_dom"/>
</dbReference>
<dbReference type="GO" id="GO:0004674">
    <property type="term" value="F:protein serine/threonine kinase activity"/>
    <property type="evidence" value="ECO:0007669"/>
    <property type="project" value="UniProtKB-KW"/>
</dbReference>
<dbReference type="InterPro" id="IPR011009">
    <property type="entry name" value="Kinase-like_dom_sf"/>
</dbReference>
<accession>A0AAJ7TST7</accession>
<dbReference type="GeneID" id="116950096"/>
<comment type="catalytic activity">
    <reaction evidence="9">
        <text>L-threonyl-[protein] + ATP = O-phospho-L-threonyl-[protein] + ADP + H(+)</text>
        <dbReference type="Rhea" id="RHEA:46608"/>
        <dbReference type="Rhea" id="RHEA-COMP:11060"/>
        <dbReference type="Rhea" id="RHEA-COMP:11605"/>
        <dbReference type="ChEBI" id="CHEBI:15378"/>
        <dbReference type="ChEBI" id="CHEBI:30013"/>
        <dbReference type="ChEBI" id="CHEBI:30616"/>
        <dbReference type="ChEBI" id="CHEBI:61977"/>
        <dbReference type="ChEBI" id="CHEBI:456216"/>
        <dbReference type="EC" id="2.7.12.1"/>
    </reaction>
</comment>
<dbReference type="PROSITE" id="PS00108">
    <property type="entry name" value="PROTEIN_KINASE_ST"/>
    <property type="match status" value="1"/>
</dbReference>
<dbReference type="PROSITE" id="PS00107">
    <property type="entry name" value="PROTEIN_KINASE_ATP"/>
    <property type="match status" value="1"/>
</dbReference>
<keyword evidence="13" id="KW-1185">Reference proteome</keyword>
<keyword evidence="6" id="KW-0418">Kinase</keyword>
<evidence type="ECO:0000256" key="9">
    <source>
        <dbReference type="ARBA" id="ARBA00049308"/>
    </source>
</evidence>
<evidence type="ECO:0000256" key="7">
    <source>
        <dbReference type="ARBA" id="ARBA00022840"/>
    </source>
</evidence>
<evidence type="ECO:0000256" key="3">
    <source>
        <dbReference type="ARBA" id="ARBA00022527"/>
    </source>
</evidence>
<dbReference type="InterPro" id="IPR042521">
    <property type="entry name" value="DYRK"/>
</dbReference>
<evidence type="ECO:0000256" key="10">
    <source>
        <dbReference type="ARBA" id="ARBA00051680"/>
    </source>
</evidence>
<dbReference type="GO" id="GO:0004712">
    <property type="term" value="F:protein serine/threonine/tyrosine kinase activity"/>
    <property type="evidence" value="ECO:0007669"/>
    <property type="project" value="UniProtKB-EC"/>
</dbReference>
<dbReference type="RefSeq" id="XP_032801489.1">
    <property type="nucleotide sequence ID" value="XM_032945598.1"/>
</dbReference>
<dbReference type="Gene3D" id="3.30.200.20">
    <property type="entry name" value="Phosphorylase Kinase, domain 1"/>
    <property type="match status" value="1"/>
</dbReference>
<feature type="binding site" evidence="11">
    <location>
        <position position="121"/>
    </location>
    <ligand>
        <name>ATP</name>
        <dbReference type="ChEBI" id="CHEBI:30616"/>
    </ligand>
</feature>
<dbReference type="GO" id="GO:0005737">
    <property type="term" value="C:cytoplasm"/>
    <property type="evidence" value="ECO:0007669"/>
    <property type="project" value="TreeGrafter"/>
</dbReference>
<dbReference type="PANTHER" id="PTHR24058:SF22">
    <property type="entry name" value="DUAL SPECIFICITY TYROSINE-PHOSPHORYLATION-REGULATED KINASE 4"/>
    <property type="match status" value="1"/>
</dbReference>
<comment type="similarity">
    <text evidence="1">Belongs to the protein kinase superfamily. CMGC Ser/Thr protein kinase family. MNB/DYRK subfamily.</text>
</comment>
<dbReference type="Gene3D" id="1.10.510.10">
    <property type="entry name" value="Transferase(Phosphotransferase) domain 1"/>
    <property type="match status" value="1"/>
</dbReference>
<evidence type="ECO:0000256" key="4">
    <source>
        <dbReference type="ARBA" id="ARBA00022679"/>
    </source>
</evidence>
<sequence length="563" mass="63046">MAENKDTSVPGQASPMDETIVFAEAGMCCTPADVLVKFREKMTEFECDEILTYKWIYYFKMRSATEGASNIGYDDENNHYIPVIDEHLAYRYQVLKVLGIGGYGQVLQCLDHKTKQQVALKMFKHDSSIVQNTYNPEREILNVLKSVDGNNIIRLLQTFRFRGHYNMVLELVLGGTLKEELSITCKVDLPKIRLYMRSILKALVKLKSEAIIHGDLKLENILVKDHDTGDVRLADFGLSVRERRNFFTHRGTKGYMAPEMYLNLPVTCSVDMWSLGCIAAELATGSRLFTKKQIYHVGRIIQVLGLPPMNIVTASKVKIIRFDDEGGVYSNGRKTIPGSDPLDKLLGIENIHFLHFVRRCLEWDPIRRLTPQQALDHQWIRGTSPDPAVVPQSVVASPSLDPAAPVPSDAHETTYLTPGNCGTISGPSDPEPVPSLLASTNTRKSYVTALESNCELPGDVISLSLPTSIHAQGQCDEWSSGTQWGLCENIGGEEIESTMRQQWEPIRCPSKEHHDEGKEDAVTFPRATQAKGPRRRFPRVKNGFRALLCFIRKYCCCGVGLVG</sequence>
<dbReference type="GO" id="GO:0005524">
    <property type="term" value="F:ATP binding"/>
    <property type="evidence" value="ECO:0007669"/>
    <property type="project" value="UniProtKB-UniRule"/>
</dbReference>
<dbReference type="Pfam" id="PF00069">
    <property type="entry name" value="Pkinase"/>
    <property type="match status" value="1"/>
</dbReference>
<dbReference type="EC" id="2.7.12.1" evidence="2"/>
<evidence type="ECO:0000256" key="8">
    <source>
        <dbReference type="ARBA" id="ARBA00049003"/>
    </source>
</evidence>
<evidence type="ECO:0000313" key="15">
    <source>
        <dbReference type="RefSeq" id="XP_032823435.1"/>
    </source>
</evidence>
<dbReference type="InterPro" id="IPR050494">
    <property type="entry name" value="Ser_Thr_dual-spec_kinase"/>
</dbReference>
<dbReference type="KEGG" id="pmrn:116938481"/>
<dbReference type="PANTHER" id="PTHR24058">
    <property type="entry name" value="DUAL SPECIFICITY PROTEIN KINASE"/>
    <property type="match status" value="1"/>
</dbReference>
<dbReference type="SMART" id="SM00220">
    <property type="entry name" value="S_TKc"/>
    <property type="match status" value="1"/>
</dbReference>
<keyword evidence="4" id="KW-0808">Transferase</keyword>
<name>A0AAJ7TST7_PETMA</name>
<evidence type="ECO:0000256" key="2">
    <source>
        <dbReference type="ARBA" id="ARBA00013203"/>
    </source>
</evidence>
<keyword evidence="5 11" id="KW-0547">Nucleotide-binding</keyword>
<dbReference type="GO" id="GO:0005856">
    <property type="term" value="C:cytoskeleton"/>
    <property type="evidence" value="ECO:0007669"/>
    <property type="project" value="TreeGrafter"/>
</dbReference>
<feature type="domain" description="Protein kinase" evidence="12">
    <location>
        <begin position="92"/>
        <end position="380"/>
    </location>
</feature>
<dbReference type="AlphaFoldDB" id="A0AAJ7TST7"/>
<reference evidence="14 15" key="1">
    <citation type="submission" date="2025-04" db="UniProtKB">
        <authorList>
            <consortium name="RefSeq"/>
        </authorList>
    </citation>
    <scope>IDENTIFICATION</scope>
    <source>
        <tissue evidence="14 15">Sperm</tissue>
    </source>
</reference>
<keyword evidence="7 11" id="KW-0067">ATP-binding</keyword>
<evidence type="ECO:0000313" key="14">
    <source>
        <dbReference type="RefSeq" id="XP_032801489.1"/>
    </source>
</evidence>
<evidence type="ECO:0000256" key="6">
    <source>
        <dbReference type="ARBA" id="ARBA00022777"/>
    </source>
</evidence>
<comment type="catalytic activity">
    <reaction evidence="8">
        <text>L-seryl-[protein] + ATP = O-phospho-L-seryl-[protein] + ADP + H(+)</text>
        <dbReference type="Rhea" id="RHEA:17989"/>
        <dbReference type="Rhea" id="RHEA-COMP:9863"/>
        <dbReference type="Rhea" id="RHEA-COMP:11604"/>
        <dbReference type="ChEBI" id="CHEBI:15378"/>
        <dbReference type="ChEBI" id="CHEBI:29999"/>
        <dbReference type="ChEBI" id="CHEBI:30616"/>
        <dbReference type="ChEBI" id="CHEBI:83421"/>
        <dbReference type="ChEBI" id="CHEBI:456216"/>
        <dbReference type="EC" id="2.7.12.1"/>
    </reaction>
</comment>
<dbReference type="PROSITE" id="PS50011">
    <property type="entry name" value="PROTEIN_KINASE_DOM"/>
    <property type="match status" value="1"/>
</dbReference>
<dbReference type="Gene3D" id="3.30.10.30">
    <property type="entry name" value="DYRK"/>
    <property type="match status" value="1"/>
</dbReference>
<dbReference type="Proteomes" id="UP001318040">
    <property type="component" value="Chromosome 38"/>
</dbReference>
<protein>
    <recommendedName>
        <fullName evidence="2">dual-specificity kinase</fullName>
        <ecNumber evidence="2">2.7.12.1</ecNumber>
    </recommendedName>
</protein>
<dbReference type="RefSeq" id="XP_032823435.1">
    <property type="nucleotide sequence ID" value="XM_032967544.1"/>
</dbReference>
<organism evidence="13 15">
    <name type="scientific">Petromyzon marinus</name>
    <name type="common">Sea lamprey</name>
    <dbReference type="NCBI Taxonomy" id="7757"/>
    <lineage>
        <taxon>Eukaryota</taxon>
        <taxon>Metazoa</taxon>
        <taxon>Chordata</taxon>
        <taxon>Craniata</taxon>
        <taxon>Vertebrata</taxon>
        <taxon>Cyclostomata</taxon>
        <taxon>Hyperoartia</taxon>
        <taxon>Petromyzontiformes</taxon>
        <taxon>Petromyzontidae</taxon>
        <taxon>Petromyzon</taxon>
    </lineage>
</organism>
<keyword evidence="3" id="KW-0723">Serine/threonine-protein kinase</keyword>
<proteinExistence type="inferred from homology"/>
<evidence type="ECO:0000256" key="1">
    <source>
        <dbReference type="ARBA" id="ARBA00008867"/>
    </source>
</evidence>
<dbReference type="InterPro" id="IPR017441">
    <property type="entry name" value="Protein_kinase_ATP_BS"/>
</dbReference>
<evidence type="ECO:0000256" key="11">
    <source>
        <dbReference type="PROSITE-ProRule" id="PRU10141"/>
    </source>
</evidence>
<comment type="catalytic activity">
    <reaction evidence="10">
        <text>L-tyrosyl-[protein] + ATP = O-phospho-L-tyrosyl-[protein] + ADP + H(+)</text>
        <dbReference type="Rhea" id="RHEA:10596"/>
        <dbReference type="Rhea" id="RHEA-COMP:10136"/>
        <dbReference type="Rhea" id="RHEA-COMP:20101"/>
        <dbReference type="ChEBI" id="CHEBI:15378"/>
        <dbReference type="ChEBI" id="CHEBI:30616"/>
        <dbReference type="ChEBI" id="CHEBI:46858"/>
        <dbReference type="ChEBI" id="CHEBI:61978"/>
        <dbReference type="ChEBI" id="CHEBI:456216"/>
        <dbReference type="EC" id="2.7.12.1"/>
    </reaction>
</comment>
<evidence type="ECO:0000259" key="12">
    <source>
        <dbReference type="PROSITE" id="PS50011"/>
    </source>
</evidence>
<dbReference type="SUPFAM" id="SSF56112">
    <property type="entry name" value="Protein kinase-like (PK-like)"/>
    <property type="match status" value="1"/>
</dbReference>
<evidence type="ECO:0000256" key="5">
    <source>
        <dbReference type="ARBA" id="ARBA00022741"/>
    </source>
</evidence>
<evidence type="ECO:0000313" key="13">
    <source>
        <dbReference type="Proteomes" id="UP001318040"/>
    </source>
</evidence>
<dbReference type="KEGG" id="pmrn:116950096"/>
<dbReference type="InterPro" id="IPR008271">
    <property type="entry name" value="Ser/Thr_kinase_AS"/>
</dbReference>
<gene>
    <name evidence="15" type="primary">LOC116950096</name>
    <name evidence="14" type="synonym">LOC116938481</name>
</gene>